<dbReference type="Proteomes" id="UP000658278">
    <property type="component" value="Unassembled WGS sequence"/>
</dbReference>
<accession>A0A934RG87</accession>
<keyword evidence="1" id="KW-1133">Transmembrane helix</keyword>
<protein>
    <submittedName>
        <fullName evidence="2">Uncharacterized protein</fullName>
    </submittedName>
</protein>
<sequence>MKILFPIIALVGLGLTIIPPAIHLFGNLEIGTTFNLMTAGMVLWVIGATPWLAFKEDELDKSTQDNI</sequence>
<dbReference type="AlphaFoldDB" id="A0A934RG87"/>
<keyword evidence="3" id="KW-1185">Reference proteome</keyword>
<dbReference type="EMBL" id="JAENII010000015">
    <property type="protein sequence ID" value="MBK1828626.1"/>
    <property type="molecule type" value="Genomic_DNA"/>
</dbReference>
<feature type="transmembrane region" description="Helical" evidence="1">
    <location>
        <begin position="7"/>
        <end position="26"/>
    </location>
</feature>
<gene>
    <name evidence="2" type="ORF">JIN81_16455</name>
</gene>
<evidence type="ECO:0000313" key="2">
    <source>
        <dbReference type="EMBL" id="MBK1828626.1"/>
    </source>
</evidence>
<name>A0A934RG87_9BACT</name>
<keyword evidence="1" id="KW-0812">Transmembrane</keyword>
<comment type="caution">
    <text evidence="2">The sequence shown here is derived from an EMBL/GenBank/DDBJ whole genome shotgun (WGS) entry which is preliminary data.</text>
</comment>
<proteinExistence type="predicted"/>
<evidence type="ECO:0000313" key="3">
    <source>
        <dbReference type="Proteomes" id="UP000658278"/>
    </source>
</evidence>
<reference evidence="2" key="1">
    <citation type="submission" date="2021-01" db="EMBL/GenBank/DDBJ databases">
        <title>Modified the classification status of verrucomicrobia.</title>
        <authorList>
            <person name="Feng X."/>
        </authorList>
    </citation>
    <scope>NUCLEOTIDE SEQUENCE</scope>
    <source>
        <strain evidence="2">KCTC 22201</strain>
    </source>
</reference>
<organism evidence="2 3">
    <name type="scientific">Haloferula rosea</name>
    <dbReference type="NCBI Taxonomy" id="490093"/>
    <lineage>
        <taxon>Bacteria</taxon>
        <taxon>Pseudomonadati</taxon>
        <taxon>Verrucomicrobiota</taxon>
        <taxon>Verrucomicrobiia</taxon>
        <taxon>Verrucomicrobiales</taxon>
        <taxon>Verrucomicrobiaceae</taxon>
        <taxon>Haloferula</taxon>
    </lineage>
</organism>
<feature type="transmembrane region" description="Helical" evidence="1">
    <location>
        <begin position="32"/>
        <end position="54"/>
    </location>
</feature>
<dbReference type="RefSeq" id="WP_200282438.1">
    <property type="nucleotide sequence ID" value="NZ_JAENII010000015.1"/>
</dbReference>
<evidence type="ECO:0000256" key="1">
    <source>
        <dbReference type="SAM" id="Phobius"/>
    </source>
</evidence>
<keyword evidence="1" id="KW-0472">Membrane</keyword>